<evidence type="ECO:0000256" key="10">
    <source>
        <dbReference type="ARBA" id="ARBA00023172"/>
    </source>
</evidence>
<evidence type="ECO:0000259" key="15">
    <source>
        <dbReference type="PROSITE" id="PS50089"/>
    </source>
</evidence>
<dbReference type="Gene3D" id="3.90.1150.220">
    <property type="match status" value="1"/>
</dbReference>
<dbReference type="Pfam" id="PF07574">
    <property type="entry name" value="SMC_Nse1"/>
    <property type="match status" value="1"/>
</dbReference>
<evidence type="ECO:0000256" key="1">
    <source>
        <dbReference type="ARBA" id="ARBA00000900"/>
    </source>
</evidence>
<evidence type="ECO:0000256" key="12">
    <source>
        <dbReference type="ARBA" id="ARBA00023242"/>
    </source>
</evidence>
<comment type="subunit">
    <text evidence="14">Component of the Smc5-Smc6 complex.</text>
</comment>
<dbReference type="OrthoDB" id="185455at2759"/>
<accession>A0A1Y1VCR8</accession>
<dbReference type="Proteomes" id="UP000193719">
    <property type="component" value="Unassembled WGS sequence"/>
</dbReference>
<proteinExistence type="inferred from homology"/>
<dbReference type="PROSITE" id="PS50089">
    <property type="entry name" value="ZF_RING_2"/>
    <property type="match status" value="1"/>
</dbReference>
<organism evidence="16 17">
    <name type="scientific">Piromyces finnis</name>
    <dbReference type="NCBI Taxonomy" id="1754191"/>
    <lineage>
        <taxon>Eukaryota</taxon>
        <taxon>Fungi</taxon>
        <taxon>Fungi incertae sedis</taxon>
        <taxon>Chytridiomycota</taxon>
        <taxon>Chytridiomycota incertae sedis</taxon>
        <taxon>Neocallimastigomycetes</taxon>
        <taxon>Neocallimastigales</taxon>
        <taxon>Neocallimastigaceae</taxon>
        <taxon>Piromyces</taxon>
    </lineage>
</organism>
<dbReference type="Gene3D" id="3.30.40.10">
    <property type="entry name" value="Zinc/RING finger domain, C3HC4 (zinc finger)"/>
    <property type="match status" value="1"/>
</dbReference>
<evidence type="ECO:0000256" key="13">
    <source>
        <dbReference type="PROSITE-ProRule" id="PRU00175"/>
    </source>
</evidence>
<dbReference type="InterPro" id="IPR011513">
    <property type="entry name" value="Nse1"/>
</dbReference>
<comment type="similarity">
    <text evidence="3 14">Belongs to the NSE1 family.</text>
</comment>
<keyword evidence="9 14" id="KW-0862">Zinc</keyword>
<evidence type="ECO:0000256" key="5">
    <source>
        <dbReference type="ARBA" id="ARBA00022723"/>
    </source>
</evidence>
<feature type="domain" description="RING-type" evidence="15">
    <location>
        <begin position="172"/>
        <end position="218"/>
    </location>
</feature>
<dbReference type="GO" id="GO:0005634">
    <property type="term" value="C:nucleus"/>
    <property type="evidence" value="ECO:0007669"/>
    <property type="project" value="UniProtKB-SubCell"/>
</dbReference>
<evidence type="ECO:0000313" key="16">
    <source>
        <dbReference type="EMBL" id="ORX52094.1"/>
    </source>
</evidence>
<evidence type="ECO:0000256" key="14">
    <source>
        <dbReference type="RuleBase" id="RU368018"/>
    </source>
</evidence>
<dbReference type="SUPFAM" id="SSF57850">
    <property type="entry name" value="RING/U-box"/>
    <property type="match status" value="1"/>
</dbReference>
<dbReference type="PANTHER" id="PTHR20973:SF0">
    <property type="entry name" value="NON-STRUCTURAL MAINTENANCE OF CHROMOSOMES ELEMENT 1 HOMOLOG"/>
    <property type="match status" value="1"/>
</dbReference>
<reference evidence="16 17" key="1">
    <citation type="submission" date="2016-08" db="EMBL/GenBank/DDBJ databases">
        <title>Genomes of anaerobic fungi encode conserved fungal cellulosomes for biomass hydrolysis.</title>
        <authorList>
            <consortium name="DOE Joint Genome Institute"/>
            <person name="Haitjema C.H."/>
            <person name="Gilmore S.P."/>
            <person name="Henske J.K."/>
            <person name="Solomon K.V."/>
            <person name="De Groot R."/>
            <person name="Kuo A."/>
            <person name="Mondo S.J."/>
            <person name="Salamov A.A."/>
            <person name="Labutti K."/>
            <person name="Zhao Z."/>
            <person name="Chiniquy J."/>
            <person name="Barry K."/>
            <person name="Brewer H.M."/>
            <person name="Purvine S.O."/>
            <person name="Wright A.T."/>
            <person name="Boxma B."/>
            <person name="Van Alen T."/>
            <person name="Hackstein J.H."/>
            <person name="Baker S.E."/>
            <person name="Grigoriev I.V."/>
            <person name="O'Malley M.A."/>
        </authorList>
    </citation>
    <scope>NUCLEOTIDE SEQUENCE [LARGE SCALE GENOMIC DNA]</scope>
    <source>
        <strain evidence="17">finn</strain>
    </source>
</reference>
<gene>
    <name evidence="16" type="ORF">BCR36DRAFT_582612</name>
</gene>
<evidence type="ECO:0000256" key="4">
    <source>
        <dbReference type="ARBA" id="ARBA00022679"/>
    </source>
</evidence>
<dbReference type="InterPro" id="IPR036388">
    <property type="entry name" value="WH-like_DNA-bd_sf"/>
</dbReference>
<evidence type="ECO:0000256" key="7">
    <source>
        <dbReference type="ARBA" id="ARBA00022771"/>
    </source>
</evidence>
<dbReference type="FunFam" id="1.10.10.10:FF:000270">
    <property type="entry name" value="Non-structural maintenance of chromosomes element 1 homolog"/>
    <property type="match status" value="1"/>
</dbReference>
<reference evidence="16 17" key="2">
    <citation type="submission" date="2016-08" db="EMBL/GenBank/DDBJ databases">
        <title>Pervasive Adenine N6-methylation of Active Genes in Fungi.</title>
        <authorList>
            <consortium name="DOE Joint Genome Institute"/>
            <person name="Mondo S.J."/>
            <person name="Dannebaum R.O."/>
            <person name="Kuo R.C."/>
            <person name="Labutti K."/>
            <person name="Haridas S."/>
            <person name="Kuo A."/>
            <person name="Salamov A."/>
            <person name="Ahrendt S.R."/>
            <person name="Lipzen A."/>
            <person name="Sullivan W."/>
            <person name="Andreopoulos W.B."/>
            <person name="Clum A."/>
            <person name="Lindquist E."/>
            <person name="Daum C."/>
            <person name="Ramamoorthy G.K."/>
            <person name="Gryganskyi A."/>
            <person name="Culley D."/>
            <person name="Magnuson J.K."/>
            <person name="James T.Y."/>
            <person name="O'Malley M.A."/>
            <person name="Stajich J.E."/>
            <person name="Spatafora J.W."/>
            <person name="Visel A."/>
            <person name="Grigoriev I.V."/>
        </authorList>
    </citation>
    <scope>NUCLEOTIDE SEQUENCE [LARGE SCALE GENOMIC DNA]</scope>
    <source>
        <strain evidence="17">finn</strain>
    </source>
</reference>
<evidence type="ECO:0000256" key="8">
    <source>
        <dbReference type="ARBA" id="ARBA00022786"/>
    </source>
</evidence>
<keyword evidence="6 14" id="KW-0227">DNA damage</keyword>
<keyword evidence="4 14" id="KW-0808">Transferase</keyword>
<dbReference type="InterPro" id="IPR013083">
    <property type="entry name" value="Znf_RING/FYVE/PHD"/>
</dbReference>
<comment type="catalytic activity">
    <reaction evidence="1 14">
        <text>S-ubiquitinyl-[E2 ubiquitin-conjugating enzyme]-L-cysteine + [acceptor protein]-L-lysine = [E2 ubiquitin-conjugating enzyme]-L-cysteine + N(6)-ubiquitinyl-[acceptor protein]-L-lysine.</text>
        <dbReference type="EC" id="2.3.2.27"/>
    </reaction>
</comment>
<keyword evidence="7 13" id="KW-0863">Zinc-finger</keyword>
<dbReference type="GO" id="GO:0030915">
    <property type="term" value="C:Smc5-Smc6 complex"/>
    <property type="evidence" value="ECO:0007669"/>
    <property type="project" value="UniProtKB-UniRule"/>
</dbReference>
<dbReference type="EC" id="2.3.2.27" evidence="14"/>
<evidence type="ECO:0000256" key="11">
    <source>
        <dbReference type="ARBA" id="ARBA00023204"/>
    </source>
</evidence>
<protein>
    <recommendedName>
        <fullName evidence="14">Non-structural maintenance of chromosomes element 1 homolog</fullName>
        <ecNumber evidence="14">2.3.2.27</ecNumber>
    </recommendedName>
</protein>
<sequence>MAKKILTVEETKELFSKICDVCEVIYSENSFENFMKEIHNTLIKIDYDIKKIKSKSNGEFFYIWVNLINDDFTQLSTPYTQNEIVIFRKILELIMESYSERYQLSSTKAIQEINKLKFSLTKKDIELLLKRFQNDKWIIERGGKYSLDIRSLAELSDYIKRNLLEDDELIECPICLDYIFSDLECCSNPDCDYHIHTSCAATKFSNVSNSNKRCPKCKGPWDSELDDIDEDVNNY</sequence>
<dbReference type="GO" id="GO:0008270">
    <property type="term" value="F:zinc ion binding"/>
    <property type="evidence" value="ECO:0007669"/>
    <property type="project" value="UniProtKB-KW"/>
</dbReference>
<dbReference type="EMBL" id="MCFH01000016">
    <property type="protein sequence ID" value="ORX52094.1"/>
    <property type="molecule type" value="Genomic_DNA"/>
</dbReference>
<comment type="subcellular location">
    <subcellularLocation>
        <location evidence="2 14">Nucleus</location>
    </subcellularLocation>
</comment>
<evidence type="ECO:0000256" key="6">
    <source>
        <dbReference type="ARBA" id="ARBA00022763"/>
    </source>
</evidence>
<dbReference type="AlphaFoldDB" id="A0A1Y1VCR8"/>
<keyword evidence="11 14" id="KW-0234">DNA repair</keyword>
<keyword evidence="8 14" id="KW-0833">Ubl conjugation pathway</keyword>
<comment type="function">
    <text evidence="14">Acts in a DNA repair pathway for removal of UV-induced DNA damage that is distinct from classical nucleotide excision repair and in repair of ionizing radiation damage. Functions in homologous recombination repair of DNA double strand breaks and in recovery of stalled replication forks.</text>
</comment>
<keyword evidence="10 14" id="KW-0233">DNA recombination</keyword>
<keyword evidence="12 14" id="KW-0539">Nucleus</keyword>
<comment type="caution">
    <text evidence="16">The sequence shown here is derived from an EMBL/GenBank/DDBJ whole genome shotgun (WGS) entry which is preliminary data.</text>
</comment>
<evidence type="ECO:0000256" key="3">
    <source>
        <dbReference type="ARBA" id="ARBA00010258"/>
    </source>
</evidence>
<keyword evidence="5 14" id="KW-0479">Metal-binding</keyword>
<dbReference type="InterPro" id="IPR001841">
    <property type="entry name" value="Znf_RING"/>
</dbReference>
<evidence type="ECO:0000256" key="9">
    <source>
        <dbReference type="ARBA" id="ARBA00022833"/>
    </source>
</evidence>
<evidence type="ECO:0000313" key="17">
    <source>
        <dbReference type="Proteomes" id="UP000193719"/>
    </source>
</evidence>
<dbReference type="GO" id="GO:0000724">
    <property type="term" value="P:double-strand break repair via homologous recombination"/>
    <property type="evidence" value="ECO:0007669"/>
    <property type="project" value="TreeGrafter"/>
</dbReference>
<name>A0A1Y1VCR8_9FUNG</name>
<dbReference type="PANTHER" id="PTHR20973">
    <property type="entry name" value="NON-SMC ELEMENT 1-RELATED"/>
    <property type="match status" value="1"/>
</dbReference>
<dbReference type="GO" id="GO:0061630">
    <property type="term" value="F:ubiquitin protein ligase activity"/>
    <property type="evidence" value="ECO:0007669"/>
    <property type="project" value="UniProtKB-EC"/>
</dbReference>
<keyword evidence="17" id="KW-1185">Reference proteome</keyword>
<dbReference type="Gene3D" id="1.10.10.10">
    <property type="entry name" value="Winged helix-like DNA-binding domain superfamily/Winged helix DNA-binding domain"/>
    <property type="match status" value="1"/>
</dbReference>
<evidence type="ECO:0000256" key="2">
    <source>
        <dbReference type="ARBA" id="ARBA00004123"/>
    </source>
</evidence>
<dbReference type="STRING" id="1754191.A0A1Y1VCR8"/>